<dbReference type="AlphaFoldDB" id="A0A0M3JG57"/>
<dbReference type="GO" id="GO:0002058">
    <property type="term" value="F:uracil binding"/>
    <property type="evidence" value="ECO:0007669"/>
    <property type="project" value="TreeGrafter"/>
</dbReference>
<dbReference type="InterPro" id="IPR036188">
    <property type="entry name" value="FAD/NAD-bd_sf"/>
</dbReference>
<evidence type="ECO:0000313" key="3">
    <source>
        <dbReference type="WBParaSite" id="ASIM_0000661201-mRNA-1"/>
    </source>
</evidence>
<dbReference type="SUPFAM" id="SSF51905">
    <property type="entry name" value="FAD/NAD(P)-binding domain"/>
    <property type="match status" value="1"/>
</dbReference>
<dbReference type="Gene3D" id="3.50.50.60">
    <property type="entry name" value="FAD/NAD(P)-binding domain"/>
    <property type="match status" value="1"/>
</dbReference>
<dbReference type="GO" id="GO:0017113">
    <property type="term" value="F:dihydropyrimidine dehydrogenase (NADP+) activity"/>
    <property type="evidence" value="ECO:0007669"/>
    <property type="project" value="TreeGrafter"/>
</dbReference>
<reference evidence="2 3" key="1">
    <citation type="submission" date="2017-02" db="UniProtKB">
        <authorList>
            <consortium name="WormBaseParasite"/>
        </authorList>
    </citation>
    <scope>IDENTIFICATION</scope>
</reference>
<dbReference type="GO" id="GO:0050661">
    <property type="term" value="F:NADP binding"/>
    <property type="evidence" value="ECO:0007669"/>
    <property type="project" value="TreeGrafter"/>
</dbReference>
<sequence length="73" mass="8264">LETAREERCEFIPYMEPKKVNVKDGRIVSVTFKKTEQDLDGNWHDDDDQTLTLKADYVISAFGSTLDDHAGGC</sequence>
<dbReference type="WBParaSite" id="ASIM_0000485101-mRNA-1">
    <property type="protein sequence ID" value="ASIM_0000485101-mRNA-1"/>
    <property type="gene ID" value="ASIM_0000485101"/>
</dbReference>
<dbReference type="WBParaSite" id="ASIM_0000661201-mRNA-1">
    <property type="protein sequence ID" value="ASIM_0000661201-mRNA-1"/>
    <property type="gene ID" value="ASIM_0000661201"/>
</dbReference>
<dbReference type="PANTHER" id="PTHR43073">
    <property type="entry name" value="DIHYDROPYRIMIDINE DEHYDROGENASE [NADP(+)]"/>
    <property type="match status" value="1"/>
</dbReference>
<dbReference type="PANTHER" id="PTHR43073:SF2">
    <property type="entry name" value="DIHYDROPYRIMIDINE DEHYDROGENASE [NADP(+)]"/>
    <property type="match status" value="1"/>
</dbReference>
<evidence type="ECO:0000313" key="2">
    <source>
        <dbReference type="WBParaSite" id="ASIM_0000485101-mRNA-1"/>
    </source>
</evidence>
<proteinExistence type="predicted"/>
<accession>A0A0M3JG57</accession>
<organism evidence="3">
    <name type="scientific">Anisakis simplex</name>
    <name type="common">Herring worm</name>
    <dbReference type="NCBI Taxonomy" id="6269"/>
    <lineage>
        <taxon>Eukaryota</taxon>
        <taxon>Metazoa</taxon>
        <taxon>Ecdysozoa</taxon>
        <taxon>Nematoda</taxon>
        <taxon>Chromadorea</taxon>
        <taxon>Rhabditida</taxon>
        <taxon>Spirurina</taxon>
        <taxon>Ascaridomorpha</taxon>
        <taxon>Ascaridoidea</taxon>
        <taxon>Anisakidae</taxon>
        <taxon>Anisakis</taxon>
        <taxon>Anisakis simplex complex</taxon>
    </lineage>
</organism>
<evidence type="ECO:0000256" key="1">
    <source>
        <dbReference type="ARBA" id="ARBA00023002"/>
    </source>
</evidence>
<name>A0A0M3JG57_ANISI</name>
<protein>
    <submittedName>
        <fullName evidence="2 3">Dihydropyrimidine dehydrogenase [NADP(+)] (inferred by orthology to a human protein)</fullName>
    </submittedName>
</protein>
<dbReference type="GO" id="GO:0005829">
    <property type="term" value="C:cytosol"/>
    <property type="evidence" value="ECO:0007669"/>
    <property type="project" value="TreeGrafter"/>
</dbReference>
<dbReference type="GO" id="GO:0006210">
    <property type="term" value="P:thymine catabolic process"/>
    <property type="evidence" value="ECO:0007669"/>
    <property type="project" value="TreeGrafter"/>
</dbReference>
<keyword evidence="1" id="KW-0560">Oxidoreductase</keyword>
<dbReference type="GO" id="GO:0006212">
    <property type="term" value="P:uracil catabolic process"/>
    <property type="evidence" value="ECO:0007669"/>
    <property type="project" value="TreeGrafter"/>
</dbReference>